<accession>A0A0E9VUV2</accession>
<feature type="chain" id="PRO_5002433912" evidence="1">
    <location>
        <begin position="17"/>
        <end position="43"/>
    </location>
</feature>
<evidence type="ECO:0000256" key="1">
    <source>
        <dbReference type="SAM" id="SignalP"/>
    </source>
</evidence>
<reference evidence="2" key="1">
    <citation type="submission" date="2014-11" db="EMBL/GenBank/DDBJ databases">
        <authorList>
            <person name="Amaro Gonzalez C."/>
        </authorList>
    </citation>
    <scope>NUCLEOTIDE SEQUENCE</scope>
</reference>
<keyword evidence="1" id="KW-0732">Signal</keyword>
<organism evidence="2">
    <name type="scientific">Anguilla anguilla</name>
    <name type="common">European freshwater eel</name>
    <name type="synonym">Muraena anguilla</name>
    <dbReference type="NCBI Taxonomy" id="7936"/>
    <lineage>
        <taxon>Eukaryota</taxon>
        <taxon>Metazoa</taxon>
        <taxon>Chordata</taxon>
        <taxon>Craniata</taxon>
        <taxon>Vertebrata</taxon>
        <taxon>Euteleostomi</taxon>
        <taxon>Actinopterygii</taxon>
        <taxon>Neopterygii</taxon>
        <taxon>Teleostei</taxon>
        <taxon>Anguilliformes</taxon>
        <taxon>Anguillidae</taxon>
        <taxon>Anguilla</taxon>
    </lineage>
</organism>
<evidence type="ECO:0000313" key="2">
    <source>
        <dbReference type="EMBL" id="JAH81806.1"/>
    </source>
</evidence>
<dbReference type="EMBL" id="GBXM01026771">
    <property type="protein sequence ID" value="JAH81806.1"/>
    <property type="molecule type" value="Transcribed_RNA"/>
</dbReference>
<proteinExistence type="predicted"/>
<name>A0A0E9VUV2_ANGAN</name>
<sequence>MCFLLALFSLFNIAFCLRIWGHSVCQVCGVGGNQERGKYLLTA</sequence>
<protein>
    <submittedName>
        <fullName evidence="2">Uncharacterized protein</fullName>
    </submittedName>
</protein>
<feature type="signal peptide" evidence="1">
    <location>
        <begin position="1"/>
        <end position="16"/>
    </location>
</feature>
<dbReference type="AlphaFoldDB" id="A0A0E9VUV2"/>
<reference evidence="2" key="2">
    <citation type="journal article" date="2015" name="Fish Shellfish Immunol.">
        <title>Early steps in the European eel (Anguilla anguilla)-Vibrio vulnificus interaction in the gills: Role of the RtxA13 toxin.</title>
        <authorList>
            <person name="Callol A."/>
            <person name="Pajuelo D."/>
            <person name="Ebbesson L."/>
            <person name="Teles M."/>
            <person name="MacKenzie S."/>
            <person name="Amaro C."/>
        </authorList>
    </citation>
    <scope>NUCLEOTIDE SEQUENCE</scope>
</reference>